<dbReference type="PROSITE" id="PS00640">
    <property type="entry name" value="THIOL_PROTEASE_ASN"/>
    <property type="match status" value="1"/>
</dbReference>
<dbReference type="GO" id="GO:0008234">
    <property type="term" value="F:cysteine-type peptidase activity"/>
    <property type="evidence" value="ECO:0007669"/>
    <property type="project" value="UniProtKB-KW"/>
</dbReference>
<sequence length="214" mass="22978">VHVADPNVKLASSVDWRSKGAVLPVRDQASCGSCWAFSTAAALEGQLAIHKNEKIPLSPQNLVDCSTQNDGCDGGDQVLAFKFIKSSGISSEADYPYVGVDQKCHKNVHKTVSTISGYKHLSANENALISALSSVGPISVSVDASVWSLYAGGLFDERDCGTDINHAVLAAGYTDEYILVKNSWGTDWGEEGYIRLARGHNICQINEDNSYPIL</sequence>
<dbReference type="InterPro" id="IPR039417">
    <property type="entry name" value="Peptidase_C1A_papain-like"/>
</dbReference>
<dbReference type="InterPro" id="IPR000169">
    <property type="entry name" value="Pept_cys_AS"/>
</dbReference>
<evidence type="ECO:0000256" key="3">
    <source>
        <dbReference type="ARBA" id="ARBA00022801"/>
    </source>
</evidence>
<gene>
    <name evidence="7" type="primary">LOC114340820</name>
</gene>
<reference evidence="7" key="1">
    <citation type="submission" date="2025-08" db="UniProtKB">
        <authorList>
            <consortium name="RefSeq"/>
        </authorList>
    </citation>
    <scope>IDENTIFICATION</scope>
    <source>
        <tissue evidence="7">Whole insect</tissue>
    </source>
</reference>
<dbReference type="PROSITE" id="PS00139">
    <property type="entry name" value="THIOL_PROTEASE_CYS"/>
    <property type="match status" value="1"/>
</dbReference>
<dbReference type="InterPro" id="IPR000668">
    <property type="entry name" value="Peptidase_C1A_C"/>
</dbReference>
<dbReference type="Pfam" id="PF00112">
    <property type="entry name" value="Peptidase_C1"/>
    <property type="match status" value="1"/>
</dbReference>
<dbReference type="Gene3D" id="3.90.70.10">
    <property type="entry name" value="Cysteine proteinases"/>
    <property type="match status" value="1"/>
</dbReference>
<dbReference type="RefSeq" id="XP_028147395.1">
    <property type="nucleotide sequence ID" value="XM_028291594.1"/>
</dbReference>
<evidence type="ECO:0000259" key="6">
    <source>
        <dbReference type="SMART" id="SM00645"/>
    </source>
</evidence>
<keyword evidence="3" id="KW-0378">Hydrolase</keyword>
<keyword evidence="4" id="KW-0788">Thiol protease</keyword>
<evidence type="ECO:0000256" key="2">
    <source>
        <dbReference type="ARBA" id="ARBA00022670"/>
    </source>
</evidence>
<dbReference type="InterPro" id="IPR013128">
    <property type="entry name" value="Peptidase_C1A"/>
</dbReference>
<evidence type="ECO:0000313" key="7">
    <source>
        <dbReference type="RefSeq" id="XP_028147395.1"/>
    </source>
</evidence>
<dbReference type="CDD" id="cd02248">
    <property type="entry name" value="Peptidase_C1A"/>
    <property type="match status" value="1"/>
</dbReference>
<proteinExistence type="inferred from homology"/>
<comment type="similarity">
    <text evidence="1">Belongs to the peptidase C1 family.</text>
</comment>
<feature type="domain" description="Peptidase C1A papain C-terminal" evidence="6">
    <location>
        <begin position="10"/>
        <end position="213"/>
    </location>
</feature>
<dbReference type="PRINTS" id="PR00705">
    <property type="entry name" value="PAPAIN"/>
</dbReference>
<evidence type="ECO:0000256" key="4">
    <source>
        <dbReference type="ARBA" id="ARBA00022807"/>
    </source>
</evidence>
<dbReference type="AlphaFoldDB" id="A0A6P7GU79"/>
<protein>
    <submittedName>
        <fullName evidence="7">Cathepsin L-like proteinase</fullName>
    </submittedName>
</protein>
<dbReference type="FunFam" id="3.90.70.10:FF:000332">
    <property type="entry name" value="Cathepsin L1"/>
    <property type="match status" value="1"/>
</dbReference>
<dbReference type="InParanoid" id="A0A6P7GU79"/>
<evidence type="ECO:0000256" key="1">
    <source>
        <dbReference type="ARBA" id="ARBA00008455"/>
    </source>
</evidence>
<evidence type="ECO:0000256" key="5">
    <source>
        <dbReference type="ARBA" id="ARBA00023157"/>
    </source>
</evidence>
<dbReference type="SMART" id="SM00645">
    <property type="entry name" value="Pept_C1"/>
    <property type="match status" value="1"/>
</dbReference>
<dbReference type="InterPro" id="IPR025661">
    <property type="entry name" value="Pept_asp_AS"/>
</dbReference>
<name>A0A6P7GU79_DIAVI</name>
<keyword evidence="5" id="KW-1015">Disulfide bond</keyword>
<keyword evidence="2" id="KW-0645">Protease</keyword>
<feature type="non-terminal residue" evidence="7">
    <location>
        <position position="1"/>
    </location>
</feature>
<dbReference type="SUPFAM" id="SSF54001">
    <property type="entry name" value="Cysteine proteinases"/>
    <property type="match status" value="1"/>
</dbReference>
<dbReference type="PANTHER" id="PTHR12411">
    <property type="entry name" value="CYSTEINE PROTEASE FAMILY C1-RELATED"/>
    <property type="match status" value="1"/>
</dbReference>
<dbReference type="InterPro" id="IPR038765">
    <property type="entry name" value="Papain-like_cys_pep_sf"/>
</dbReference>
<organism evidence="7">
    <name type="scientific">Diabrotica virgifera virgifera</name>
    <name type="common">western corn rootworm</name>
    <dbReference type="NCBI Taxonomy" id="50390"/>
    <lineage>
        <taxon>Eukaryota</taxon>
        <taxon>Metazoa</taxon>
        <taxon>Ecdysozoa</taxon>
        <taxon>Arthropoda</taxon>
        <taxon>Hexapoda</taxon>
        <taxon>Insecta</taxon>
        <taxon>Pterygota</taxon>
        <taxon>Neoptera</taxon>
        <taxon>Endopterygota</taxon>
        <taxon>Coleoptera</taxon>
        <taxon>Polyphaga</taxon>
        <taxon>Cucujiformia</taxon>
        <taxon>Chrysomeloidea</taxon>
        <taxon>Chrysomelidae</taxon>
        <taxon>Galerucinae</taxon>
        <taxon>Diabroticina</taxon>
        <taxon>Diabroticites</taxon>
        <taxon>Diabrotica</taxon>
    </lineage>
</organism>
<accession>A0A6P7GU79</accession>
<dbReference type="GO" id="GO:0006508">
    <property type="term" value="P:proteolysis"/>
    <property type="evidence" value="ECO:0007669"/>
    <property type="project" value="UniProtKB-KW"/>
</dbReference>